<dbReference type="PANTHER" id="PTHR12357">
    <property type="entry name" value="YTH YT521-B HOMOLOGY DOMAIN-CONTAINING"/>
    <property type="match status" value="1"/>
</dbReference>
<keyword evidence="2" id="KW-0963">Cytoplasm</keyword>
<accession>A0AAV7GPG4</accession>
<keyword evidence="3" id="KW-0694">RNA-binding</keyword>
<dbReference type="FunFam" id="3.10.590.10:FF:000001">
    <property type="entry name" value="YTH domain family 1, isoform CRA_a"/>
    <property type="match status" value="1"/>
</dbReference>
<dbReference type="GO" id="GO:0061157">
    <property type="term" value="P:mRNA destabilization"/>
    <property type="evidence" value="ECO:0007669"/>
    <property type="project" value="TreeGrafter"/>
</dbReference>
<feature type="compositionally biased region" description="Polar residues" evidence="4">
    <location>
        <begin position="804"/>
        <end position="814"/>
    </location>
</feature>
<feature type="region of interest" description="Disordered" evidence="4">
    <location>
        <begin position="797"/>
        <end position="835"/>
    </location>
</feature>
<dbReference type="EMBL" id="JAGFBR010000012">
    <property type="protein sequence ID" value="KAH0458471.1"/>
    <property type="molecule type" value="Genomic_DNA"/>
</dbReference>
<feature type="domain" description="YTH" evidence="6">
    <location>
        <begin position="580"/>
        <end position="717"/>
    </location>
</feature>
<proteinExistence type="predicted"/>
<dbReference type="Pfam" id="PF04146">
    <property type="entry name" value="YTH"/>
    <property type="match status" value="1"/>
</dbReference>
<dbReference type="AlphaFoldDB" id="A0AAV7GPG4"/>
<dbReference type="Proteomes" id="UP000775213">
    <property type="component" value="Unassembled WGS sequence"/>
</dbReference>
<dbReference type="PANTHER" id="PTHR12357:SF99">
    <property type="entry name" value="YTH DOMAIN-CONTAINING PROTEIN ECT2-RELATED"/>
    <property type="match status" value="1"/>
</dbReference>
<evidence type="ECO:0000313" key="7">
    <source>
        <dbReference type="EMBL" id="KAH0458471.1"/>
    </source>
</evidence>
<dbReference type="GO" id="GO:0003729">
    <property type="term" value="F:mRNA binding"/>
    <property type="evidence" value="ECO:0007669"/>
    <property type="project" value="TreeGrafter"/>
</dbReference>
<keyword evidence="5" id="KW-0472">Membrane</keyword>
<name>A0AAV7GPG4_DENCH</name>
<comment type="caution">
    <text evidence="7">The sequence shown here is derived from an EMBL/GenBank/DDBJ whole genome shotgun (WGS) entry which is preliminary data.</text>
</comment>
<evidence type="ECO:0000256" key="2">
    <source>
        <dbReference type="ARBA" id="ARBA00022490"/>
    </source>
</evidence>
<keyword evidence="8" id="KW-1185">Reference proteome</keyword>
<dbReference type="CDD" id="cd21134">
    <property type="entry name" value="YTH"/>
    <property type="match status" value="1"/>
</dbReference>
<feature type="region of interest" description="Disordered" evidence="4">
    <location>
        <begin position="283"/>
        <end position="337"/>
    </location>
</feature>
<dbReference type="InterPro" id="IPR007275">
    <property type="entry name" value="YTH_domain"/>
</dbReference>
<keyword evidence="5" id="KW-0812">Transmembrane</keyword>
<dbReference type="InterPro" id="IPR045168">
    <property type="entry name" value="YTH_prot"/>
</dbReference>
<protein>
    <recommendedName>
        <fullName evidence="6">YTH domain-containing protein</fullName>
    </recommendedName>
</protein>
<evidence type="ECO:0000256" key="4">
    <source>
        <dbReference type="SAM" id="MobiDB-lite"/>
    </source>
</evidence>
<feature type="transmembrane region" description="Helical" evidence="5">
    <location>
        <begin position="12"/>
        <end position="34"/>
    </location>
</feature>
<evidence type="ECO:0000259" key="6">
    <source>
        <dbReference type="PROSITE" id="PS50882"/>
    </source>
</evidence>
<feature type="compositionally biased region" description="Low complexity" evidence="4">
    <location>
        <begin position="283"/>
        <end position="302"/>
    </location>
</feature>
<sequence length="835" mass="92476">MAAVAPAADRILFTCLCCLYLRILLLTPGCVFIGSESDLRSFISISYALYFRGFWEVLLRIERLCLELWSFFVVKHSFLLLVLEISYRIPHVKATDLLQKLTLESKSKTHDAPEVTKKPSGIQYGSANGVEAPKVQIPSSERSVTPVLPEYMDHNIWYLHNGYPSSAYYYRGYDGSMGDWDEYSRYLNPEGVEVPHGVYGDMYHHGYGYTPYGAYPSSGSAVPSLGHDSQMYGAQHYQYPSPYFQPQAVPNGTYSSSNAPTSQAEVNSLAVADQPPVPVDAAKSNSNGVNNVGATANGGSASLKQNQQNSPLTSNGSYGRGVLLGGHPSPGYQDPRFNFDGMRSPIPWFDGSTFSDAYTRSATNNAVSSTASHNANSAPSRNQNVRSVPQLMLMHIAYMLMSCVSISDFFEFSCSIASKSHVFSLVLSHVQFNLFQGLHSPRPAPGMGPAAHGIINRMYPTNRMYGQCGNAFRSGNGYGTNIYDSRINGRWGMFVDGKYKPRGRGNGYYGFENDNGDGLSELNRGPRANRFKNYKAPVSTITIAAKGQSLPPYENVEDPSVVSGREQYNRADFSDKYTEAKFFVIKSYSEDDIHKSIKYNVWASTPNGNKKLDAAYKEAKEMAIECPVFLLFSVNTSGQFVGVAEMVGPVDFNKTVDYWQQDKWNGCFNVKWHIVKDVPNNILKHITIESNDNKPVTNSRDTQEVKLEQGIQILKIFKEHASKTSILDDFGFYETRQKVIQEKRAKQLQHSKLIVDLKTVDTIDEKSKDGINVNPRLQKPLESITVLKKEAISVGLGERKPSDDNSLPAVSSDASKGARSAPEKRVVSNNASNGC</sequence>
<evidence type="ECO:0000256" key="1">
    <source>
        <dbReference type="ARBA" id="ARBA00004496"/>
    </source>
</evidence>
<dbReference type="PROSITE" id="PS50882">
    <property type="entry name" value="YTH"/>
    <property type="match status" value="1"/>
</dbReference>
<evidence type="ECO:0000256" key="3">
    <source>
        <dbReference type="ARBA" id="ARBA00022884"/>
    </source>
</evidence>
<gene>
    <name evidence="7" type="ORF">IEQ34_013786</name>
</gene>
<feature type="compositionally biased region" description="Polar residues" evidence="4">
    <location>
        <begin position="303"/>
        <end position="317"/>
    </location>
</feature>
<keyword evidence="5" id="KW-1133">Transmembrane helix</keyword>
<evidence type="ECO:0000256" key="5">
    <source>
        <dbReference type="SAM" id="Phobius"/>
    </source>
</evidence>
<dbReference type="GO" id="GO:0005737">
    <property type="term" value="C:cytoplasm"/>
    <property type="evidence" value="ECO:0007669"/>
    <property type="project" value="UniProtKB-SubCell"/>
</dbReference>
<organism evidence="7 8">
    <name type="scientific">Dendrobium chrysotoxum</name>
    <name type="common">Orchid</name>
    <dbReference type="NCBI Taxonomy" id="161865"/>
    <lineage>
        <taxon>Eukaryota</taxon>
        <taxon>Viridiplantae</taxon>
        <taxon>Streptophyta</taxon>
        <taxon>Embryophyta</taxon>
        <taxon>Tracheophyta</taxon>
        <taxon>Spermatophyta</taxon>
        <taxon>Magnoliopsida</taxon>
        <taxon>Liliopsida</taxon>
        <taxon>Asparagales</taxon>
        <taxon>Orchidaceae</taxon>
        <taxon>Epidendroideae</taxon>
        <taxon>Malaxideae</taxon>
        <taxon>Dendrobiinae</taxon>
        <taxon>Dendrobium</taxon>
    </lineage>
</organism>
<reference evidence="7 8" key="1">
    <citation type="journal article" date="2021" name="Hortic Res">
        <title>Chromosome-scale assembly of the Dendrobium chrysotoxum genome enhances the understanding of orchid evolution.</title>
        <authorList>
            <person name="Zhang Y."/>
            <person name="Zhang G.Q."/>
            <person name="Zhang D."/>
            <person name="Liu X.D."/>
            <person name="Xu X.Y."/>
            <person name="Sun W.H."/>
            <person name="Yu X."/>
            <person name="Zhu X."/>
            <person name="Wang Z.W."/>
            <person name="Zhao X."/>
            <person name="Zhong W.Y."/>
            <person name="Chen H."/>
            <person name="Yin W.L."/>
            <person name="Huang T."/>
            <person name="Niu S.C."/>
            <person name="Liu Z.J."/>
        </authorList>
    </citation>
    <scope>NUCLEOTIDE SEQUENCE [LARGE SCALE GENOMIC DNA]</scope>
    <source>
        <strain evidence="7">Lindl</strain>
    </source>
</reference>
<dbReference type="Gene3D" id="3.10.590.10">
    <property type="entry name" value="ph1033 like domains"/>
    <property type="match status" value="1"/>
</dbReference>
<comment type="subcellular location">
    <subcellularLocation>
        <location evidence="1">Cytoplasm</location>
    </subcellularLocation>
</comment>
<evidence type="ECO:0000313" key="8">
    <source>
        <dbReference type="Proteomes" id="UP000775213"/>
    </source>
</evidence>